<evidence type="ECO:0000313" key="2">
    <source>
        <dbReference type="Proteomes" id="UP000198510"/>
    </source>
</evidence>
<name>A0A1G8XRE3_9BACT</name>
<keyword evidence="2" id="KW-1185">Reference proteome</keyword>
<dbReference type="AlphaFoldDB" id="A0A1G8XRE3"/>
<organism evidence="1 2">
    <name type="scientific">Catalinimonas alkaloidigena</name>
    <dbReference type="NCBI Taxonomy" id="1075417"/>
    <lineage>
        <taxon>Bacteria</taxon>
        <taxon>Pseudomonadati</taxon>
        <taxon>Bacteroidota</taxon>
        <taxon>Cytophagia</taxon>
        <taxon>Cytophagales</taxon>
        <taxon>Catalimonadaceae</taxon>
        <taxon>Catalinimonas</taxon>
    </lineage>
</organism>
<dbReference type="STRING" id="1075417.SAMN05421823_101451"/>
<evidence type="ECO:0000313" key="1">
    <source>
        <dbReference type="EMBL" id="SDJ93027.1"/>
    </source>
</evidence>
<accession>A0A1G8XRE3</accession>
<dbReference type="Proteomes" id="UP000198510">
    <property type="component" value="Unassembled WGS sequence"/>
</dbReference>
<protein>
    <recommendedName>
        <fullName evidence="3">Outer membrane protein beta-barrel domain-containing protein</fullName>
    </recommendedName>
</protein>
<reference evidence="1 2" key="1">
    <citation type="submission" date="2016-10" db="EMBL/GenBank/DDBJ databases">
        <authorList>
            <person name="de Groot N.N."/>
        </authorList>
    </citation>
    <scope>NUCLEOTIDE SEQUENCE [LARGE SCALE GENOMIC DNA]</scope>
    <source>
        <strain evidence="1 2">DSM 25186</strain>
    </source>
</reference>
<dbReference type="EMBL" id="FNFO01000001">
    <property type="protein sequence ID" value="SDJ93027.1"/>
    <property type="molecule type" value="Genomic_DNA"/>
</dbReference>
<sequence length="173" mass="18860">MMGLFAAVPHNAQAQSYAKGDNILMAGVSIGRYGYGYSWYYSNAALFLPLNAALELGVHEFISVGPYLAYARWYGWNYVSVGARGSAHLFPILNEYLDTDLDDTDIDVYVSVLLGLDFRPYYYTNDSNFRGRAGIGGGSVVGARYQFNPNVGVYAEVGRGALGYLTGGVALKF</sequence>
<proteinExistence type="predicted"/>
<evidence type="ECO:0008006" key="3">
    <source>
        <dbReference type="Google" id="ProtNLM"/>
    </source>
</evidence>
<gene>
    <name evidence="1" type="ORF">SAMN05421823_101451</name>
</gene>